<evidence type="ECO:0000313" key="2">
    <source>
        <dbReference type="Proteomes" id="UP000186890"/>
    </source>
</evidence>
<reference evidence="2" key="1">
    <citation type="submission" date="2016-12" db="EMBL/GenBank/DDBJ databases">
        <authorList>
            <person name="Gulvik C.A."/>
        </authorList>
    </citation>
    <scope>NUCLEOTIDE SEQUENCE [LARGE SCALE GENOMIC DNA]</scope>
    <source>
        <strain evidence="2">NED12-00049-6B</strain>
    </source>
</reference>
<gene>
    <name evidence="1" type="ORF">BU202_06450</name>
</gene>
<dbReference type="EMBL" id="MSJM01000005">
    <property type="protein sequence ID" value="OLF47667.1"/>
    <property type="molecule type" value="Genomic_DNA"/>
</dbReference>
<organism evidence="1 2">
    <name type="scientific">Streptococcus cuniculi</name>
    <dbReference type="NCBI Taxonomy" id="1432788"/>
    <lineage>
        <taxon>Bacteria</taxon>
        <taxon>Bacillati</taxon>
        <taxon>Bacillota</taxon>
        <taxon>Bacilli</taxon>
        <taxon>Lactobacillales</taxon>
        <taxon>Streptococcaceae</taxon>
        <taxon>Streptococcus</taxon>
    </lineage>
</organism>
<dbReference type="AlphaFoldDB" id="A0A1Q8E7A8"/>
<protein>
    <recommendedName>
        <fullName evidence="3">GNAT family acetyltransferase</fullName>
    </recommendedName>
</protein>
<evidence type="ECO:0000313" key="1">
    <source>
        <dbReference type="EMBL" id="OLF47667.1"/>
    </source>
</evidence>
<comment type="caution">
    <text evidence="1">The sequence shown here is derived from an EMBL/GenBank/DDBJ whole genome shotgun (WGS) entry which is preliminary data.</text>
</comment>
<dbReference type="RefSeq" id="WP_075104974.1">
    <property type="nucleotide sequence ID" value="NZ_MSJM01000005.1"/>
</dbReference>
<sequence>MTALQVHFQPNSVVIYHKNQCIGTIDFHKNPYHHQHTYLKCHLKQYDTSLAPSLFQVIRQHTKQPLQVMLDSTDQTRITFLESGGFRCLRKCYQMDVSAQDYLGNPEPCDFQIAEQASSIYNRCCQLLLDYYKETHEAISPFTGSKEDFFNELPSTVYYHTAHNEIQSLAFIEDNEIMGKESRTPPFPR</sequence>
<proteinExistence type="predicted"/>
<keyword evidence="2" id="KW-1185">Reference proteome</keyword>
<name>A0A1Q8E7A8_9STRE</name>
<dbReference type="OrthoDB" id="2215248at2"/>
<dbReference type="Proteomes" id="UP000186890">
    <property type="component" value="Unassembled WGS sequence"/>
</dbReference>
<evidence type="ECO:0008006" key="3">
    <source>
        <dbReference type="Google" id="ProtNLM"/>
    </source>
</evidence>
<accession>A0A1Q8E7A8</accession>